<gene>
    <name evidence="2" type="primary">Cnig_chr_V.g20722</name>
    <name evidence="2" type="ORF">B9Z55_020722</name>
</gene>
<keyword evidence="3" id="KW-1185">Reference proteome</keyword>
<dbReference type="EMBL" id="PDUG01000005">
    <property type="protein sequence ID" value="PIC28975.1"/>
    <property type="molecule type" value="Genomic_DNA"/>
</dbReference>
<evidence type="ECO:0000313" key="2">
    <source>
        <dbReference type="EMBL" id="PIC28975.1"/>
    </source>
</evidence>
<feature type="chain" id="PRO_5013868988" description="DUF19 domain-containing protein" evidence="1">
    <location>
        <begin position="22"/>
        <end position="168"/>
    </location>
</feature>
<organism evidence="2 3">
    <name type="scientific">Caenorhabditis nigoni</name>
    <dbReference type="NCBI Taxonomy" id="1611254"/>
    <lineage>
        <taxon>Eukaryota</taxon>
        <taxon>Metazoa</taxon>
        <taxon>Ecdysozoa</taxon>
        <taxon>Nematoda</taxon>
        <taxon>Chromadorea</taxon>
        <taxon>Rhabditida</taxon>
        <taxon>Rhabditina</taxon>
        <taxon>Rhabditomorpha</taxon>
        <taxon>Rhabditoidea</taxon>
        <taxon>Rhabditidae</taxon>
        <taxon>Peloderinae</taxon>
        <taxon>Caenorhabditis</taxon>
    </lineage>
</organism>
<proteinExistence type="predicted"/>
<evidence type="ECO:0000313" key="3">
    <source>
        <dbReference type="Proteomes" id="UP000230233"/>
    </source>
</evidence>
<feature type="signal peptide" evidence="1">
    <location>
        <begin position="1"/>
        <end position="21"/>
    </location>
</feature>
<dbReference type="Proteomes" id="UP000230233">
    <property type="component" value="Chromosome V"/>
</dbReference>
<protein>
    <recommendedName>
        <fullName evidence="4">DUF19 domain-containing protein</fullName>
    </recommendedName>
</protein>
<comment type="caution">
    <text evidence="2">The sequence shown here is derived from an EMBL/GenBank/DDBJ whole genome shotgun (WGS) entry which is preliminary data.</text>
</comment>
<evidence type="ECO:0008006" key="4">
    <source>
        <dbReference type="Google" id="ProtNLM"/>
    </source>
</evidence>
<sequence length="168" mass="19707">MTSLPKFLIFLLIFLNHEASGRFGSENEKYNWYEKDRLKLKCLKRDDPSGRNSVRLCWFWEGMKSWFRRSSISWFPGKTKSWNLTELTDHCNDYYAPPKKWTCENTKSLGGCLLPEVQKHCDPGLMPIFHEHQAARQYYLGCDGKLKFKDLENVIANSTTNSTEIEIL</sequence>
<name>A0A2G5TNT7_9PELO</name>
<keyword evidence="1" id="KW-0732">Signal</keyword>
<evidence type="ECO:0000256" key="1">
    <source>
        <dbReference type="SAM" id="SignalP"/>
    </source>
</evidence>
<reference evidence="3" key="1">
    <citation type="submission" date="2017-10" db="EMBL/GenBank/DDBJ databases">
        <title>Rapid genome shrinkage in a self-fertile nematode reveals novel sperm competition proteins.</title>
        <authorList>
            <person name="Yin D."/>
            <person name="Schwarz E.M."/>
            <person name="Thomas C.G."/>
            <person name="Felde R.L."/>
            <person name="Korf I.F."/>
            <person name="Cutter A.D."/>
            <person name="Schartner C.M."/>
            <person name="Ralston E.J."/>
            <person name="Meyer B.J."/>
            <person name="Haag E.S."/>
        </authorList>
    </citation>
    <scope>NUCLEOTIDE SEQUENCE [LARGE SCALE GENOMIC DNA]</scope>
    <source>
        <strain evidence="3">JU1422</strain>
    </source>
</reference>
<accession>A0A2G5TNT7</accession>
<dbReference type="AlphaFoldDB" id="A0A2G5TNT7"/>